<keyword evidence="3" id="KW-1185">Reference proteome</keyword>
<dbReference type="Proteomes" id="UP000694552">
    <property type="component" value="Unplaced"/>
</dbReference>
<name>A0A8C8BFK5_9STRI</name>
<dbReference type="AlphaFoldDB" id="A0A8C8BFK5"/>
<evidence type="ECO:0000313" key="2">
    <source>
        <dbReference type="Ensembl" id="ENSOSUP00000018196.1"/>
    </source>
</evidence>
<evidence type="ECO:0000256" key="1">
    <source>
        <dbReference type="SAM" id="MobiDB-lite"/>
    </source>
</evidence>
<sequence length="85" mass="9072">MLTITRDLQKSSAELILSQGFCKSDHVVSTLELSGVIQTPGSSLTALLQFGKLLHQSSREGRGVWGSKEEMGSVPVGSSEKALKI</sequence>
<feature type="compositionally biased region" description="Basic and acidic residues" evidence="1">
    <location>
        <begin position="59"/>
        <end position="71"/>
    </location>
</feature>
<protein>
    <submittedName>
        <fullName evidence="2">Uncharacterized protein</fullName>
    </submittedName>
</protein>
<dbReference type="Ensembl" id="ENSOSUT00000018803.1">
    <property type="protein sequence ID" value="ENSOSUP00000018196.1"/>
    <property type="gene ID" value="ENSOSUG00000012879.1"/>
</dbReference>
<feature type="region of interest" description="Disordered" evidence="1">
    <location>
        <begin position="59"/>
        <end position="85"/>
    </location>
</feature>
<evidence type="ECO:0000313" key="3">
    <source>
        <dbReference type="Proteomes" id="UP000694552"/>
    </source>
</evidence>
<accession>A0A8C8BFK5</accession>
<organism evidence="2 3">
    <name type="scientific">Otus sunia</name>
    <name type="common">Oriental scops-owl</name>
    <dbReference type="NCBI Taxonomy" id="257818"/>
    <lineage>
        <taxon>Eukaryota</taxon>
        <taxon>Metazoa</taxon>
        <taxon>Chordata</taxon>
        <taxon>Craniata</taxon>
        <taxon>Vertebrata</taxon>
        <taxon>Euteleostomi</taxon>
        <taxon>Archelosauria</taxon>
        <taxon>Archosauria</taxon>
        <taxon>Dinosauria</taxon>
        <taxon>Saurischia</taxon>
        <taxon>Theropoda</taxon>
        <taxon>Coelurosauria</taxon>
        <taxon>Aves</taxon>
        <taxon>Neognathae</taxon>
        <taxon>Neoaves</taxon>
        <taxon>Telluraves</taxon>
        <taxon>Strigiformes</taxon>
        <taxon>Strigidae</taxon>
        <taxon>Otus</taxon>
    </lineage>
</organism>
<reference evidence="2" key="2">
    <citation type="submission" date="2025-09" db="UniProtKB">
        <authorList>
            <consortium name="Ensembl"/>
        </authorList>
    </citation>
    <scope>IDENTIFICATION</scope>
</reference>
<proteinExistence type="predicted"/>
<reference evidence="2" key="1">
    <citation type="submission" date="2025-08" db="UniProtKB">
        <authorList>
            <consortium name="Ensembl"/>
        </authorList>
    </citation>
    <scope>IDENTIFICATION</scope>
</reference>